<keyword evidence="2" id="KW-1185">Reference proteome</keyword>
<protein>
    <submittedName>
        <fullName evidence="1">Uncharacterized protein</fullName>
    </submittedName>
</protein>
<name>A0ABP0XVL2_9ROSI</name>
<sequence length="116" mass="13330">MRETICIVSLIKFWHFNFGKMRVKRVCLGLGMAARGKGGGSGQGREGWAHFLKKEKLEPQRKERKTQCFVCKRQFEADSSSPFSSQLSLSPFLFCFSNFHFCFSIPIISLFASKFF</sequence>
<organism evidence="1 2">
    <name type="scientific">Citrullus colocynthis</name>
    <name type="common">colocynth</name>
    <dbReference type="NCBI Taxonomy" id="252529"/>
    <lineage>
        <taxon>Eukaryota</taxon>
        <taxon>Viridiplantae</taxon>
        <taxon>Streptophyta</taxon>
        <taxon>Embryophyta</taxon>
        <taxon>Tracheophyta</taxon>
        <taxon>Spermatophyta</taxon>
        <taxon>Magnoliopsida</taxon>
        <taxon>eudicotyledons</taxon>
        <taxon>Gunneridae</taxon>
        <taxon>Pentapetalae</taxon>
        <taxon>rosids</taxon>
        <taxon>fabids</taxon>
        <taxon>Cucurbitales</taxon>
        <taxon>Cucurbitaceae</taxon>
        <taxon>Benincaseae</taxon>
        <taxon>Citrullus</taxon>
    </lineage>
</organism>
<dbReference type="EMBL" id="OZ021744">
    <property type="protein sequence ID" value="CAK9312199.1"/>
    <property type="molecule type" value="Genomic_DNA"/>
</dbReference>
<accession>A0ABP0XVL2</accession>
<reference evidence="1 2" key="1">
    <citation type="submission" date="2024-03" db="EMBL/GenBank/DDBJ databases">
        <authorList>
            <person name="Gkanogiannis A."/>
            <person name="Becerra Lopez-Lavalle L."/>
        </authorList>
    </citation>
    <scope>NUCLEOTIDE SEQUENCE [LARGE SCALE GENOMIC DNA]</scope>
</reference>
<proteinExistence type="predicted"/>
<dbReference type="Proteomes" id="UP001642487">
    <property type="component" value="Chromosome 10"/>
</dbReference>
<evidence type="ECO:0000313" key="2">
    <source>
        <dbReference type="Proteomes" id="UP001642487"/>
    </source>
</evidence>
<gene>
    <name evidence="1" type="ORF">CITCOLO1_LOCUS3882</name>
</gene>
<evidence type="ECO:0000313" key="1">
    <source>
        <dbReference type="EMBL" id="CAK9312199.1"/>
    </source>
</evidence>